<comment type="caution">
    <text evidence="2">The sequence shown here is derived from an EMBL/GenBank/DDBJ whole genome shotgun (WGS) entry which is preliminary data.</text>
</comment>
<dbReference type="Proteomes" id="UP000554235">
    <property type="component" value="Unassembled WGS sequence"/>
</dbReference>
<feature type="compositionally biased region" description="Pro residues" evidence="1">
    <location>
        <begin position="77"/>
        <end position="90"/>
    </location>
</feature>
<evidence type="ECO:0000313" key="2">
    <source>
        <dbReference type="EMBL" id="KAF4460695.1"/>
    </source>
</evidence>
<dbReference type="OrthoDB" id="10401230at2759"/>
<evidence type="ECO:0000313" key="3">
    <source>
        <dbReference type="Proteomes" id="UP000554235"/>
    </source>
</evidence>
<sequence length="258" mass="27699">SLSNSSEQRAPYPDPPRRPSIVDSYPPPPPPPPSYEAASSASRHLSFGDPSASQCSAPRPYAPQPGLQLTPVSATGPYPPTAQSPYPKPEPSTYGFPSRSLPPACPSPAPPIKHDPYDRRPSNSTYVPPSPSVYSTDGHARRDSQPSYPPTPAAAQPPPRPLHSQTSLPSLKIAALVSPLPPIEAQTDPTPELPSVSIGGKRKHDSVFSQSTRPLHNGQRQLDPHYGHNHRGITPEPDQGMYSRADGKIGVVTFNQYQ</sequence>
<gene>
    <name evidence="2" type="ORF">FALBO_12522</name>
</gene>
<accession>A0A8H4P673</accession>
<dbReference type="EMBL" id="JAADYS010001882">
    <property type="protein sequence ID" value="KAF4460695.1"/>
    <property type="molecule type" value="Genomic_DNA"/>
</dbReference>
<feature type="non-terminal residue" evidence="2">
    <location>
        <position position="1"/>
    </location>
</feature>
<dbReference type="AlphaFoldDB" id="A0A8H4P673"/>
<name>A0A8H4P673_9HYPO</name>
<feature type="region of interest" description="Disordered" evidence="1">
    <location>
        <begin position="182"/>
        <end position="245"/>
    </location>
</feature>
<feature type="compositionally biased region" description="Low complexity" evidence="1">
    <location>
        <begin position="122"/>
        <end position="136"/>
    </location>
</feature>
<proteinExistence type="predicted"/>
<feature type="compositionally biased region" description="Pro residues" evidence="1">
    <location>
        <begin position="147"/>
        <end position="161"/>
    </location>
</feature>
<evidence type="ECO:0000256" key="1">
    <source>
        <dbReference type="SAM" id="MobiDB-lite"/>
    </source>
</evidence>
<protein>
    <submittedName>
        <fullName evidence="2">Sexual development activator</fullName>
    </submittedName>
</protein>
<feature type="compositionally biased region" description="Polar residues" evidence="1">
    <location>
        <begin position="207"/>
        <end position="220"/>
    </location>
</feature>
<reference evidence="2 3" key="1">
    <citation type="submission" date="2020-01" db="EMBL/GenBank/DDBJ databases">
        <title>Identification and distribution of gene clusters putatively required for synthesis of sphingolipid metabolism inhibitors in phylogenetically diverse species of the filamentous fungus Fusarium.</title>
        <authorList>
            <person name="Kim H.-S."/>
            <person name="Busman M."/>
            <person name="Brown D.W."/>
            <person name="Divon H."/>
            <person name="Uhlig S."/>
            <person name="Proctor R.H."/>
        </authorList>
    </citation>
    <scope>NUCLEOTIDE SEQUENCE [LARGE SCALE GENOMIC DNA]</scope>
    <source>
        <strain evidence="2 3">NRRL 20459</strain>
    </source>
</reference>
<feature type="compositionally biased region" description="Pro residues" evidence="1">
    <location>
        <begin position="25"/>
        <end position="34"/>
    </location>
</feature>
<organism evidence="2 3">
    <name type="scientific">Fusarium albosuccineum</name>
    <dbReference type="NCBI Taxonomy" id="1237068"/>
    <lineage>
        <taxon>Eukaryota</taxon>
        <taxon>Fungi</taxon>
        <taxon>Dikarya</taxon>
        <taxon>Ascomycota</taxon>
        <taxon>Pezizomycotina</taxon>
        <taxon>Sordariomycetes</taxon>
        <taxon>Hypocreomycetidae</taxon>
        <taxon>Hypocreales</taxon>
        <taxon>Nectriaceae</taxon>
        <taxon>Fusarium</taxon>
        <taxon>Fusarium decemcellulare species complex</taxon>
    </lineage>
</organism>
<keyword evidence="3" id="KW-1185">Reference proteome</keyword>
<feature type="compositionally biased region" description="Basic and acidic residues" evidence="1">
    <location>
        <begin position="112"/>
        <end position="121"/>
    </location>
</feature>
<feature type="region of interest" description="Disordered" evidence="1">
    <location>
        <begin position="1"/>
        <end position="170"/>
    </location>
</feature>